<evidence type="ECO:0000313" key="2">
    <source>
        <dbReference type="EMBL" id="CAH2301654.1"/>
    </source>
</evidence>
<evidence type="ECO:0000256" key="1">
    <source>
        <dbReference type="SAM" id="MobiDB-lite"/>
    </source>
</evidence>
<gene>
    <name evidence="2" type="ORF">PECUL_23A005013</name>
</gene>
<dbReference type="EMBL" id="OW240917">
    <property type="protein sequence ID" value="CAH2301654.1"/>
    <property type="molecule type" value="Genomic_DNA"/>
</dbReference>
<organism evidence="2 3">
    <name type="scientific">Pelobates cultripes</name>
    <name type="common">Western spadefoot toad</name>
    <dbReference type="NCBI Taxonomy" id="61616"/>
    <lineage>
        <taxon>Eukaryota</taxon>
        <taxon>Metazoa</taxon>
        <taxon>Chordata</taxon>
        <taxon>Craniata</taxon>
        <taxon>Vertebrata</taxon>
        <taxon>Euteleostomi</taxon>
        <taxon>Amphibia</taxon>
        <taxon>Batrachia</taxon>
        <taxon>Anura</taxon>
        <taxon>Pelobatoidea</taxon>
        <taxon>Pelobatidae</taxon>
        <taxon>Pelobates</taxon>
    </lineage>
</organism>
<proteinExistence type="predicted"/>
<protein>
    <submittedName>
        <fullName evidence="2">Uncharacterized protein</fullName>
    </submittedName>
</protein>
<feature type="compositionally biased region" description="Polar residues" evidence="1">
    <location>
        <begin position="74"/>
        <end position="88"/>
    </location>
</feature>
<dbReference type="AlphaFoldDB" id="A0AAD1WET8"/>
<feature type="compositionally biased region" description="Polar residues" evidence="1">
    <location>
        <begin position="48"/>
        <end position="61"/>
    </location>
</feature>
<name>A0AAD1WET8_PELCU</name>
<keyword evidence="3" id="KW-1185">Reference proteome</keyword>
<dbReference type="Proteomes" id="UP001295444">
    <property type="component" value="Chromosome 06"/>
</dbReference>
<feature type="region of interest" description="Disordered" evidence="1">
    <location>
        <begin position="38"/>
        <end position="119"/>
    </location>
</feature>
<reference evidence="2" key="1">
    <citation type="submission" date="2022-03" db="EMBL/GenBank/DDBJ databases">
        <authorList>
            <person name="Alioto T."/>
            <person name="Alioto T."/>
            <person name="Gomez Garrido J."/>
        </authorList>
    </citation>
    <scope>NUCLEOTIDE SEQUENCE</scope>
</reference>
<sequence>MAVTWNPDCGIPHEGSIVKAFDHFWAQLWTKLAQTQAVTDTSRRPTAPLNSNLAPNRTTKPLTAMKRGGRGKRTSQLTKSRPTISHRQSGPWHVRRSPTYSPQHLRPNQPLRRKSAQQGQWCALGRAGRPAQAADHSWYCAAATQETAKTWSACDYSLTYAKSLPTSYIR</sequence>
<evidence type="ECO:0000313" key="3">
    <source>
        <dbReference type="Proteomes" id="UP001295444"/>
    </source>
</evidence>
<accession>A0AAD1WET8</accession>